<accession>A0A7C8HZK7</accession>
<name>A0A7C8HZK7_9PLEO</name>
<feature type="compositionally biased region" description="Polar residues" evidence="1">
    <location>
        <begin position="1"/>
        <end position="11"/>
    </location>
</feature>
<dbReference type="EMBL" id="JAADJZ010000028">
    <property type="protein sequence ID" value="KAF2866377.1"/>
    <property type="molecule type" value="Genomic_DNA"/>
</dbReference>
<evidence type="ECO:0000313" key="2">
    <source>
        <dbReference type="EMBL" id="KAF2866377.1"/>
    </source>
</evidence>
<protein>
    <submittedName>
        <fullName evidence="2">Uncharacterized protein</fullName>
    </submittedName>
</protein>
<sequence>MSDQSHSSDPTKGNPLFDLERPTTRIGTPLSAHEIESLDVANDSSLVSQGPAEARTAGEIDTNTETTTPTHIKRKRDEADGGSTTDTQPSAQAPERLRKKARISKPDEITSAQPDPSLTATKAENTDTDTTLQSEIQHHIQQKQTWKAISREIVAGAVRIRFKPLKAEKSSTKSAKITKKPLTKAALKAKFKWATILQKYEQYDDPDCPVPLTLRLFAREDVGPLEKLPFSIRAFGGIVDQGLEDE</sequence>
<proteinExistence type="predicted"/>
<gene>
    <name evidence="2" type="ORF">BDV95DRAFT_611837</name>
</gene>
<comment type="caution">
    <text evidence="2">The sequence shown here is derived from an EMBL/GenBank/DDBJ whole genome shotgun (WGS) entry which is preliminary data.</text>
</comment>
<evidence type="ECO:0000256" key="1">
    <source>
        <dbReference type="SAM" id="MobiDB-lite"/>
    </source>
</evidence>
<evidence type="ECO:0000313" key="3">
    <source>
        <dbReference type="Proteomes" id="UP000481861"/>
    </source>
</evidence>
<dbReference type="Proteomes" id="UP000481861">
    <property type="component" value="Unassembled WGS sequence"/>
</dbReference>
<feature type="compositionally biased region" description="Polar residues" evidence="1">
    <location>
        <begin position="110"/>
        <end position="130"/>
    </location>
</feature>
<feature type="region of interest" description="Disordered" evidence="1">
    <location>
        <begin position="1"/>
        <end position="130"/>
    </location>
</feature>
<feature type="compositionally biased region" description="Polar residues" evidence="1">
    <location>
        <begin position="82"/>
        <end position="91"/>
    </location>
</feature>
<keyword evidence="3" id="KW-1185">Reference proteome</keyword>
<organism evidence="2 3">
    <name type="scientific">Massariosphaeria phaeospora</name>
    <dbReference type="NCBI Taxonomy" id="100035"/>
    <lineage>
        <taxon>Eukaryota</taxon>
        <taxon>Fungi</taxon>
        <taxon>Dikarya</taxon>
        <taxon>Ascomycota</taxon>
        <taxon>Pezizomycotina</taxon>
        <taxon>Dothideomycetes</taxon>
        <taxon>Pleosporomycetidae</taxon>
        <taxon>Pleosporales</taxon>
        <taxon>Pleosporales incertae sedis</taxon>
        <taxon>Massariosphaeria</taxon>
    </lineage>
</organism>
<reference evidence="2 3" key="1">
    <citation type="submission" date="2020-01" db="EMBL/GenBank/DDBJ databases">
        <authorList>
            <consortium name="DOE Joint Genome Institute"/>
            <person name="Haridas S."/>
            <person name="Albert R."/>
            <person name="Binder M."/>
            <person name="Bloem J."/>
            <person name="Labutti K."/>
            <person name="Salamov A."/>
            <person name="Andreopoulos B."/>
            <person name="Baker S.E."/>
            <person name="Barry K."/>
            <person name="Bills G."/>
            <person name="Bluhm B.H."/>
            <person name="Cannon C."/>
            <person name="Castanera R."/>
            <person name="Culley D.E."/>
            <person name="Daum C."/>
            <person name="Ezra D."/>
            <person name="Gonzalez J.B."/>
            <person name="Henrissat B."/>
            <person name="Kuo A."/>
            <person name="Liang C."/>
            <person name="Lipzen A."/>
            <person name="Lutzoni F."/>
            <person name="Magnuson J."/>
            <person name="Mondo S."/>
            <person name="Nolan M."/>
            <person name="Ohm R."/>
            <person name="Pangilinan J."/>
            <person name="Park H.-J.H."/>
            <person name="Ramirez L."/>
            <person name="Alfaro M."/>
            <person name="Sun H."/>
            <person name="Tritt A."/>
            <person name="Yoshinaga Y."/>
            <person name="Zwiers L.-H.L."/>
            <person name="Turgeon B.G."/>
            <person name="Goodwin S.B."/>
            <person name="Spatafora J.W."/>
            <person name="Crous P.W."/>
            <person name="Grigoriev I.V."/>
        </authorList>
    </citation>
    <scope>NUCLEOTIDE SEQUENCE [LARGE SCALE GENOMIC DNA]</scope>
    <source>
        <strain evidence="2 3">CBS 611.86</strain>
    </source>
</reference>
<dbReference type="AlphaFoldDB" id="A0A7C8HZK7"/>